<feature type="region of interest" description="Disordered" evidence="3">
    <location>
        <begin position="42"/>
        <end position="61"/>
    </location>
</feature>
<sequence>MTTPLSTVAGRRHVRMRSEDMTEEDEADVEDNVREALRLLEDCRDNGDEESEGEQEVEQWKTRRAEGSYLDFVHELMEDSWTLGDRDGQSTSHWRVPEGQIGSETKETEEETDNSEEENYRKGKKQIAHSKAYETVCKDKGEDEEEKGQEDEWQEAYTAKGRVYYYNRRTRESSWKKPDQLNSSSSQPQLAAIATEEELALHRSVLRQSLGHHPSTSLSAVFNTERQTTLFCCFCGKQQPSDQLAVHFRECATVKFHKRRLSPLYLSFERTLGLMSEDATLRSIHYASSFPDPTPHGRPGATSMQDSLLLLRPKRRLSKRSSTGHTPQKKPGTQDHVFSTPGCRSKESPDRCARQEVDPSSARPAPDIEVAKQKKHTDAKEHSLQSTHSAFVAGPAVQHMETCRYCSRSFAEGRLAKHEAVCPRVFGQKGVRGRGTPASPLSILNPRNARVGTPPRSAGSTTANLHKLKDHTLQQSFKKHQATLVLCPCCRRKFAPSGAQQHIAICKGVQNRPKNPIPFLRDYAIVG</sequence>
<dbReference type="PANTHER" id="PTHR14649:SF1">
    <property type="entry name" value="ZINC FINGER C2HC DOMAIN-CONTAINING PROTEIN 1C"/>
    <property type="match status" value="1"/>
</dbReference>
<feature type="region of interest" description="Disordered" evidence="3">
    <location>
        <begin position="433"/>
        <end position="461"/>
    </location>
</feature>
<feature type="compositionally biased region" description="Acidic residues" evidence="3">
    <location>
        <begin position="47"/>
        <end position="57"/>
    </location>
</feature>
<dbReference type="PROSITE" id="PS50020">
    <property type="entry name" value="WW_DOMAIN_2"/>
    <property type="match status" value="1"/>
</dbReference>
<feature type="region of interest" description="Disordered" evidence="3">
    <location>
        <begin position="1"/>
        <end position="29"/>
    </location>
</feature>
<dbReference type="SUPFAM" id="SSF51045">
    <property type="entry name" value="WW domain"/>
    <property type="match status" value="1"/>
</dbReference>
<evidence type="ECO:0000256" key="2">
    <source>
        <dbReference type="ARBA" id="ARBA00023054"/>
    </source>
</evidence>
<feature type="region of interest" description="Disordered" evidence="3">
    <location>
        <begin position="314"/>
        <end position="387"/>
    </location>
</feature>
<feature type="compositionally biased region" description="Basic and acidic residues" evidence="3">
    <location>
        <begin position="369"/>
        <end position="383"/>
    </location>
</feature>
<keyword evidence="2" id="KW-0175">Coiled coil</keyword>
<gene>
    <name evidence="5" type="ORF">PDE001_LOCUS4564</name>
</gene>
<evidence type="ECO:0000256" key="1">
    <source>
        <dbReference type="ARBA" id="ARBA00010843"/>
    </source>
</evidence>
<dbReference type="EMBL" id="CANTFM010000830">
    <property type="protein sequence ID" value="CAI5730627.1"/>
    <property type="molecule type" value="Genomic_DNA"/>
</dbReference>
<dbReference type="InterPro" id="IPR036020">
    <property type="entry name" value="WW_dom_sf"/>
</dbReference>
<dbReference type="Pfam" id="PF13913">
    <property type="entry name" value="zf-C2HC_2"/>
    <property type="match status" value="2"/>
</dbReference>
<dbReference type="Proteomes" id="UP001162029">
    <property type="component" value="Unassembled WGS sequence"/>
</dbReference>
<feature type="region of interest" description="Disordered" evidence="3">
    <location>
        <begin position="82"/>
        <end position="126"/>
    </location>
</feature>
<evidence type="ECO:0000259" key="4">
    <source>
        <dbReference type="PROSITE" id="PS50020"/>
    </source>
</evidence>
<accession>A0AAV0U151</accession>
<protein>
    <recommendedName>
        <fullName evidence="4">WW domain-containing protein</fullName>
    </recommendedName>
</protein>
<reference evidence="5" key="1">
    <citation type="submission" date="2022-12" db="EMBL/GenBank/DDBJ databases">
        <authorList>
            <person name="Webb A."/>
        </authorList>
    </citation>
    <scope>NUCLEOTIDE SEQUENCE</scope>
    <source>
        <strain evidence="5">Pd1</strain>
    </source>
</reference>
<comment type="caution">
    <text evidence="5">The sequence shown here is derived from an EMBL/GenBank/DDBJ whole genome shotgun (WGS) entry which is preliminary data.</text>
</comment>
<feature type="compositionally biased region" description="Acidic residues" evidence="3">
    <location>
        <begin position="107"/>
        <end position="117"/>
    </location>
</feature>
<dbReference type="Pfam" id="PF00397">
    <property type="entry name" value="WW"/>
    <property type="match status" value="1"/>
</dbReference>
<dbReference type="CDD" id="cd00201">
    <property type="entry name" value="WW"/>
    <property type="match status" value="1"/>
</dbReference>
<dbReference type="InterPro" id="IPR026104">
    <property type="entry name" value="ZNF_C2HC_dom_1C"/>
</dbReference>
<name>A0AAV0U151_9STRA</name>
<proteinExistence type="inferred from homology"/>
<feature type="compositionally biased region" description="Basic and acidic residues" evidence="3">
    <location>
        <begin position="344"/>
        <end position="357"/>
    </location>
</feature>
<dbReference type="AlphaFoldDB" id="A0AAV0U151"/>
<dbReference type="PROSITE" id="PS01159">
    <property type="entry name" value="WW_DOMAIN_1"/>
    <property type="match status" value="1"/>
</dbReference>
<dbReference type="PANTHER" id="PTHR14649">
    <property type="entry name" value="ZINC FINGER C2HC DOMAIN-CONTAINING PROTEIN 1C"/>
    <property type="match status" value="1"/>
</dbReference>
<keyword evidence="6" id="KW-1185">Reference proteome</keyword>
<evidence type="ECO:0000313" key="6">
    <source>
        <dbReference type="Proteomes" id="UP001162029"/>
    </source>
</evidence>
<dbReference type="InterPro" id="IPR001202">
    <property type="entry name" value="WW_dom"/>
</dbReference>
<evidence type="ECO:0000256" key="3">
    <source>
        <dbReference type="SAM" id="MobiDB-lite"/>
    </source>
</evidence>
<dbReference type="Gene3D" id="2.20.70.10">
    <property type="match status" value="1"/>
</dbReference>
<dbReference type="SMART" id="SM00456">
    <property type="entry name" value="WW"/>
    <property type="match status" value="1"/>
</dbReference>
<comment type="similarity">
    <text evidence="1">Belongs to the ZC2HC1 family.</text>
</comment>
<feature type="domain" description="WW" evidence="4">
    <location>
        <begin position="147"/>
        <end position="180"/>
    </location>
</feature>
<evidence type="ECO:0000313" key="5">
    <source>
        <dbReference type="EMBL" id="CAI5730627.1"/>
    </source>
</evidence>
<organism evidence="5 6">
    <name type="scientific">Peronospora destructor</name>
    <dbReference type="NCBI Taxonomy" id="86335"/>
    <lineage>
        <taxon>Eukaryota</taxon>
        <taxon>Sar</taxon>
        <taxon>Stramenopiles</taxon>
        <taxon>Oomycota</taxon>
        <taxon>Peronosporomycetes</taxon>
        <taxon>Peronosporales</taxon>
        <taxon>Peronosporaceae</taxon>
        <taxon>Peronospora</taxon>
    </lineage>
</organism>